<dbReference type="Proteomes" id="UP000760819">
    <property type="component" value="Unassembled WGS sequence"/>
</dbReference>
<dbReference type="SMART" id="SM00560">
    <property type="entry name" value="LamGL"/>
    <property type="match status" value="3"/>
</dbReference>
<evidence type="ECO:0000259" key="6">
    <source>
        <dbReference type="PROSITE" id="PS50110"/>
    </source>
</evidence>
<dbReference type="Pfam" id="PF13385">
    <property type="entry name" value="Laminin_G_3"/>
    <property type="match status" value="3"/>
</dbReference>
<dbReference type="Pfam" id="PF10102">
    <property type="entry name" value="DUF2341"/>
    <property type="match status" value="3"/>
</dbReference>
<dbReference type="PROSITE" id="PS50110">
    <property type="entry name" value="RESPONSE_REGULATORY"/>
    <property type="match status" value="1"/>
</dbReference>
<keyword evidence="5" id="KW-0472">Membrane</keyword>
<dbReference type="GO" id="GO:0000160">
    <property type="term" value="P:phosphorelay signal transduction system"/>
    <property type="evidence" value="ECO:0007669"/>
    <property type="project" value="InterPro"/>
</dbReference>
<dbReference type="SMART" id="SM00282">
    <property type="entry name" value="LamG"/>
    <property type="match status" value="2"/>
</dbReference>
<dbReference type="EMBL" id="JAGQLI010000022">
    <property type="protein sequence ID" value="MCA9378871.1"/>
    <property type="molecule type" value="Genomic_DNA"/>
</dbReference>
<dbReference type="InterPro" id="IPR018765">
    <property type="entry name" value="DUF2341"/>
</dbReference>
<name>A0A955KZX6_9BACT</name>
<accession>A0A955KZX6</accession>
<keyword evidence="3" id="KW-0597">Phosphoprotein</keyword>
<feature type="compositionally biased region" description="Polar residues" evidence="4">
    <location>
        <begin position="1104"/>
        <end position="1118"/>
    </location>
</feature>
<dbReference type="InterPro" id="IPR011006">
    <property type="entry name" value="CheY-like_superfamily"/>
</dbReference>
<keyword evidence="1" id="KW-0732">Signal</keyword>
<evidence type="ECO:0000313" key="8">
    <source>
        <dbReference type="Proteomes" id="UP000760819"/>
    </source>
</evidence>
<dbReference type="Gene3D" id="3.40.50.2300">
    <property type="match status" value="1"/>
</dbReference>
<keyword evidence="2" id="KW-1015">Disulfide bond</keyword>
<dbReference type="InterPro" id="IPR013320">
    <property type="entry name" value="ConA-like_dom_sf"/>
</dbReference>
<gene>
    <name evidence="7" type="ORF">KC640_00435</name>
</gene>
<dbReference type="CDD" id="cd00156">
    <property type="entry name" value="REC"/>
    <property type="match status" value="1"/>
</dbReference>
<keyword evidence="5" id="KW-1133">Transmembrane helix</keyword>
<dbReference type="InterPro" id="IPR001791">
    <property type="entry name" value="Laminin_G"/>
</dbReference>
<evidence type="ECO:0000256" key="5">
    <source>
        <dbReference type="SAM" id="Phobius"/>
    </source>
</evidence>
<dbReference type="SUPFAM" id="SSF49899">
    <property type="entry name" value="Concanavalin A-like lectins/glucanases"/>
    <property type="match status" value="3"/>
</dbReference>
<feature type="region of interest" description="Disordered" evidence="4">
    <location>
        <begin position="1097"/>
        <end position="1118"/>
    </location>
</feature>
<evidence type="ECO:0000313" key="7">
    <source>
        <dbReference type="EMBL" id="MCA9378871.1"/>
    </source>
</evidence>
<evidence type="ECO:0000256" key="2">
    <source>
        <dbReference type="ARBA" id="ARBA00023157"/>
    </source>
</evidence>
<comment type="caution">
    <text evidence="7">The sequence shown here is derived from an EMBL/GenBank/DDBJ whole genome shotgun (WGS) entry which is preliminary data.</text>
</comment>
<evidence type="ECO:0000256" key="1">
    <source>
        <dbReference type="ARBA" id="ARBA00022729"/>
    </source>
</evidence>
<evidence type="ECO:0000256" key="4">
    <source>
        <dbReference type="SAM" id="MobiDB-lite"/>
    </source>
</evidence>
<dbReference type="SUPFAM" id="SSF52172">
    <property type="entry name" value="CheY-like"/>
    <property type="match status" value="1"/>
</dbReference>
<proteinExistence type="predicted"/>
<feature type="transmembrane region" description="Helical" evidence="5">
    <location>
        <begin position="220"/>
        <end position="249"/>
    </location>
</feature>
<feature type="domain" description="Response regulatory" evidence="6">
    <location>
        <begin position="6"/>
        <end position="125"/>
    </location>
</feature>
<feature type="modified residue" description="4-aspartylphosphate" evidence="3">
    <location>
        <position position="61"/>
    </location>
</feature>
<protein>
    <submittedName>
        <fullName evidence="7">DUF2341 domain-containing protein</fullName>
    </submittedName>
</protein>
<feature type="non-terminal residue" evidence="7">
    <location>
        <position position="1890"/>
    </location>
</feature>
<dbReference type="InterPro" id="IPR006558">
    <property type="entry name" value="LamG-like"/>
</dbReference>
<dbReference type="Gene3D" id="2.60.120.200">
    <property type="match status" value="3"/>
</dbReference>
<reference evidence="7" key="2">
    <citation type="journal article" date="2021" name="Microbiome">
        <title>Successional dynamics and alternative stable states in a saline activated sludge microbial community over 9 years.</title>
        <authorList>
            <person name="Wang Y."/>
            <person name="Ye J."/>
            <person name="Ju F."/>
            <person name="Liu L."/>
            <person name="Boyd J.A."/>
            <person name="Deng Y."/>
            <person name="Parks D.H."/>
            <person name="Jiang X."/>
            <person name="Yin X."/>
            <person name="Woodcroft B.J."/>
            <person name="Tyson G.W."/>
            <person name="Hugenholtz P."/>
            <person name="Polz M.F."/>
            <person name="Zhang T."/>
        </authorList>
    </citation>
    <scope>NUCLEOTIDE SEQUENCE</scope>
    <source>
        <strain evidence="7">HKST-UBA12</strain>
    </source>
</reference>
<feature type="transmembrane region" description="Helical" evidence="5">
    <location>
        <begin position="177"/>
        <end position="199"/>
    </location>
</feature>
<dbReference type="InterPro" id="IPR001789">
    <property type="entry name" value="Sig_transdc_resp-reg_receiver"/>
</dbReference>
<keyword evidence="5" id="KW-0812">Transmembrane</keyword>
<dbReference type="SMART" id="SM00448">
    <property type="entry name" value="REC"/>
    <property type="match status" value="1"/>
</dbReference>
<evidence type="ECO:0000256" key="3">
    <source>
        <dbReference type="PROSITE-ProRule" id="PRU00169"/>
    </source>
</evidence>
<reference evidence="7" key="1">
    <citation type="submission" date="2020-04" db="EMBL/GenBank/DDBJ databases">
        <authorList>
            <person name="Zhang T."/>
        </authorList>
    </citation>
    <scope>NUCLEOTIDE SEQUENCE</scope>
    <source>
        <strain evidence="7">HKST-UBA12</strain>
    </source>
</reference>
<sequence length="1890" mass="199686">MGVTKKIVILDDNFAIRNVMRTFLRRLRTQLGVDFKVYTSADGVEGLGYIYATDPDIIIVDTTLPKYSGRELLTFLTTNKKFSDPEKGVIIIRDDGDLGMKFPAVYTVLHKSKRTFLRDLLHEVIRIVRRDSIVPKEVQQGGRLLKVGEFTTSQANFSDRILQDMHRSVFLGRAGKWLWWIVTQILISIGLVILQFGYGKPTDDNIEQMNEDEWAYRVRHFPTMVAAIAGSLVVLIQISAYLLGGLALLNLTGRVAPVSAAFSNGYSYRRTVTIDYTKVSGTSNLTNFPVLINGTYSYLATTGNGGKVENSSGFDIIFTSDSAGTTKLDHEIEKYVATTGEIVMWVEVPSVSYTANTTIYLFYGNSSISVTQENKTGVWDSNYKMVQHLHAGTTGNTDFKDSTSNANNSSAVVIDGTGSSATATGKIGTAVQFDGSNDNIAVADSATLDITSSFTISAWAKADTLSAIYQLNAIVAKTGQFSSESAGTDINYALALDYSLSQAGRNQFGVFENSSHLDTSTYVSFTPTTGQWYYYTLVFNDSGNTLTMYRDGSQVSNNASATAVPAANNYPLYIAVENAANQSPPYTDFFDGYIDEVRVSNTNRSAGWVTTEYNNQNSPSTFYSLGTEDASPTVTVSTTGTQTSSMSIPSTNQSVGAAFSLAPAVTSATVTGITITENGTVDAQTDVDNIKLYYELDTSSPYNCASESYAGTETQFGSTDADGFSGANGTSAFTDSVAVTTSQALCVYVVLDIGSGATNSESLEIEISNPSTNVTLSTGTVTPGTAVALSGTTTLSGADVTVSSAGTQISQTNKPISNMYLGAAFSIEEKTSSRNVTGITIREQGSVDASTGLDNIKLYYENDTSAPYDCASESYSATESQFGSTDTDGFSAADGTSAFTGSVGITTTSTMCVYVVMDVTSSASDSQTIDIDIADASTAVTVSSGTVGPAATVALSGSTTINAANWTNGFDYRRAITIDADQVSGSSNHTNFPVLISGTYSGLESSGYGGNVQHPKACDVIFTSDAAGSTQLDHQIEDYTASSGNIAAWVKIPSLSYSTDTTIYMFYGNPGVGDCSLNNTSLWSDFAGVWHMDEDPSGSAPQLLDSTSTAENGTSSGTMTSGDLITGLAKYAWDLDGSNDYAIIPYNSELEPDTMTVSAWIKGTSGSQYNTIVSNRVTATTDWSHRLFFTNTDFVFSINIDGTAGGTTSVATPISTLNNGSWHYVAGTYDGSDARVFIDGVEKNSAPRTSSVLHNAGNDMWIGLQSTSTAYFAGGVEEVRVSSTPRSADWLLTEYNNQISPSTFYAVGEQETGVPDVTVTTTGTQATSVTEGSTNFYVGGAFALHTTNAAATVTGITIAEQGSIDAQNNLDNIKLFYELDSSAPTDCASESFSGSETQFGSTDTDGFSAANGSSAFTGSVALLQSQAMCVYVVLDITTGANPGNTIEVQITNPSTDVSVSTGSVSTSSAVQISGTTTVSAASFGNGYTYSRSLTIDYTKTGGGGVALTNFPILVKGTYSYLATTGNGGNVENANGYDIIFTSDAAGTTKLDHEIEKYVSTTGEVEMWVNVPSVSVTADTTIYMFYGNSSVSYTQENASGLWSGYVGVWHLDEDPSGTAPQVIDYSTNGHNGTSNGTMLTGDLVAGQIGNSLDFDGSDDYISVPAATALEPDTLTFSAWIKTSNSTQYRTVFSNRAAADDDYSYRMNFSGTNLAFTINTDGTSGGAASANVASSSVADGTWHYVTGVYDGSAVYIFLDGTYVTSTAKVSAVLHDSGNDLWIGLQSTSTPYFLGVIDEVRLQSTPRFQAWLLTEYNNQNSPSTFYSLGTEQGGAIADITAASTGSQTSTIAASTTDVYIGGAFALNTANADSSITGITISEQGSIDAQNDLD</sequence>
<organism evidence="7 8">
    <name type="scientific">Candidatus Dojkabacteria bacterium</name>
    <dbReference type="NCBI Taxonomy" id="2099670"/>
    <lineage>
        <taxon>Bacteria</taxon>
        <taxon>Candidatus Dojkabacteria</taxon>
    </lineage>
</organism>